<reference evidence="17 18" key="1">
    <citation type="submission" date="2011-08" db="EMBL/GenBank/DDBJ databases">
        <title>The Genome Sequence of Oribacterium sp. ACB7.</title>
        <authorList>
            <consortium name="The Broad Institute Genome Sequencing Platform"/>
            <person name="Earl A."/>
            <person name="Ward D."/>
            <person name="Feldgarden M."/>
            <person name="Gevers D."/>
            <person name="Sizova M."/>
            <person name="Hazen A."/>
            <person name="Epstein S."/>
            <person name="Young S.K."/>
            <person name="Zeng Q."/>
            <person name="Gargeya S."/>
            <person name="Fitzgerald M."/>
            <person name="Haas B."/>
            <person name="Abouelleil A."/>
            <person name="Alvarado L."/>
            <person name="Arachchi H.M."/>
            <person name="Berlin A."/>
            <person name="Brown A."/>
            <person name="Chapman S.B."/>
            <person name="Chen Z."/>
            <person name="Dunbar C."/>
            <person name="Freedman E."/>
            <person name="Gearin G."/>
            <person name="Gellesch M."/>
            <person name="Goldberg J."/>
            <person name="Griggs A."/>
            <person name="Gujja S."/>
            <person name="Heiman D."/>
            <person name="Howarth C."/>
            <person name="Larson L."/>
            <person name="Lui A."/>
            <person name="MacDonald P.J.P."/>
            <person name="Montmayeur A."/>
            <person name="Murphy C."/>
            <person name="Neiman D."/>
            <person name="Pearson M."/>
            <person name="Priest M."/>
            <person name="Roberts A."/>
            <person name="Saif S."/>
            <person name="Shea T."/>
            <person name="Shenoy N."/>
            <person name="Sisk P."/>
            <person name="Stolte C."/>
            <person name="Sykes S."/>
            <person name="Wortman J."/>
            <person name="Nusbaum C."/>
            <person name="Birren B."/>
        </authorList>
    </citation>
    <scope>NUCLEOTIDE SEQUENCE [LARGE SCALE GENOMIC DNA]</scope>
    <source>
        <strain evidence="17 18">ACB7</strain>
    </source>
</reference>
<dbReference type="PANTHER" id="PTHR21499:SF67">
    <property type="entry name" value="ASPARTOKINASE 3"/>
    <property type="match status" value="1"/>
</dbReference>
<dbReference type="GO" id="GO:0019877">
    <property type="term" value="P:diaminopimelate biosynthetic process"/>
    <property type="evidence" value="ECO:0007669"/>
    <property type="project" value="UniProtKB-KW"/>
</dbReference>
<evidence type="ECO:0000256" key="13">
    <source>
        <dbReference type="PIRSR" id="PIRSR000726-1"/>
    </source>
</evidence>
<dbReference type="GO" id="GO:0004072">
    <property type="term" value="F:aspartate kinase activity"/>
    <property type="evidence" value="ECO:0007669"/>
    <property type="project" value="UniProtKB-EC"/>
</dbReference>
<dbReference type="PANTHER" id="PTHR21499">
    <property type="entry name" value="ASPARTATE KINASE"/>
    <property type="match status" value="1"/>
</dbReference>
<keyword evidence="11" id="KW-0457">Lysine biosynthesis</keyword>
<keyword evidence="18" id="KW-1185">Reference proteome</keyword>
<dbReference type="InterPro" id="IPR036393">
    <property type="entry name" value="AceGlu_kinase-like_sf"/>
</dbReference>
<comment type="caution">
    <text evidence="17">The sequence shown here is derived from an EMBL/GenBank/DDBJ whole genome shotgun (WGS) entry which is preliminary data.</text>
</comment>
<dbReference type="InterPro" id="IPR045865">
    <property type="entry name" value="ACT-like_dom_sf"/>
</dbReference>
<dbReference type="InterPro" id="IPR005260">
    <property type="entry name" value="Asp_kin_monofn"/>
</dbReference>
<evidence type="ECO:0000313" key="18">
    <source>
        <dbReference type="Proteomes" id="UP000003527"/>
    </source>
</evidence>
<evidence type="ECO:0000313" key="17">
    <source>
        <dbReference type="EMBL" id="EHL12969.1"/>
    </source>
</evidence>
<evidence type="ECO:0000256" key="9">
    <source>
        <dbReference type="ARBA" id="ARBA00022840"/>
    </source>
</evidence>
<dbReference type="GO" id="GO:0009090">
    <property type="term" value="P:homoserine biosynthetic process"/>
    <property type="evidence" value="ECO:0007669"/>
    <property type="project" value="TreeGrafter"/>
</dbReference>
<dbReference type="InterPro" id="IPR001048">
    <property type="entry name" value="Asp/Glu/Uridylate_kinase"/>
</dbReference>
<dbReference type="CDD" id="cd04916">
    <property type="entry name" value="ACT_AKiii-YclM-BS_2"/>
    <property type="match status" value="1"/>
</dbReference>
<dbReference type="GO" id="GO:0005829">
    <property type="term" value="C:cytosol"/>
    <property type="evidence" value="ECO:0007669"/>
    <property type="project" value="TreeGrafter"/>
</dbReference>
<dbReference type="InterPro" id="IPR001341">
    <property type="entry name" value="Asp_kinase"/>
</dbReference>
<evidence type="ECO:0000256" key="14">
    <source>
        <dbReference type="RuleBase" id="RU003448"/>
    </source>
</evidence>
<dbReference type="Pfam" id="PF22468">
    <property type="entry name" value="ACT_9"/>
    <property type="match status" value="1"/>
</dbReference>
<evidence type="ECO:0000256" key="4">
    <source>
        <dbReference type="ARBA" id="ARBA00005139"/>
    </source>
</evidence>
<dbReference type="PROSITE" id="PS51671">
    <property type="entry name" value="ACT"/>
    <property type="match status" value="1"/>
</dbReference>
<evidence type="ECO:0000256" key="8">
    <source>
        <dbReference type="ARBA" id="ARBA00022777"/>
    </source>
</evidence>
<dbReference type="HOGENOM" id="CLU_009116_6_2_9"/>
<dbReference type="Pfam" id="PF00696">
    <property type="entry name" value="AA_kinase"/>
    <property type="match status" value="1"/>
</dbReference>
<protein>
    <recommendedName>
        <fullName evidence="14">Aspartokinase</fullName>
        <ecNumber evidence="14">2.7.2.4</ecNumber>
    </recommendedName>
</protein>
<dbReference type="FunFam" id="3.30.2130.10:FF:000001">
    <property type="entry name" value="Bifunctional aspartokinase/homoserine dehydrogenase"/>
    <property type="match status" value="1"/>
</dbReference>
<keyword evidence="10" id="KW-0220">Diaminopimelate biosynthesis</keyword>
<evidence type="ECO:0000256" key="3">
    <source>
        <dbReference type="ARBA" id="ARBA00004986"/>
    </source>
</evidence>
<dbReference type="AlphaFoldDB" id="G9WTD7"/>
<evidence type="ECO:0000256" key="12">
    <source>
        <dbReference type="ARBA" id="ARBA00047872"/>
    </source>
</evidence>
<dbReference type="GO" id="GO:0009089">
    <property type="term" value="P:lysine biosynthetic process via diaminopimelate"/>
    <property type="evidence" value="ECO:0007669"/>
    <property type="project" value="UniProtKB-UniPathway"/>
</dbReference>
<evidence type="ECO:0000256" key="5">
    <source>
        <dbReference type="ARBA" id="ARBA00010122"/>
    </source>
</evidence>
<feature type="binding site" evidence="13">
    <location>
        <position position="135"/>
    </location>
    <ligand>
        <name>substrate</name>
    </ligand>
</feature>
<dbReference type="GO" id="GO:0009088">
    <property type="term" value="P:threonine biosynthetic process"/>
    <property type="evidence" value="ECO:0007669"/>
    <property type="project" value="UniProtKB-UniPathway"/>
</dbReference>
<dbReference type="Gene3D" id="3.30.2130.10">
    <property type="entry name" value="VC0802-like"/>
    <property type="match status" value="1"/>
</dbReference>
<dbReference type="PIRSF" id="PIRSF000726">
    <property type="entry name" value="Asp_kin"/>
    <property type="match status" value="1"/>
</dbReference>
<dbReference type="InterPro" id="IPR002912">
    <property type="entry name" value="ACT_dom"/>
</dbReference>
<comment type="pathway">
    <text evidence="3 15">Amino-acid biosynthesis; L-methionine biosynthesis via de novo pathway; L-homoserine from L-aspartate: step 1/3.</text>
</comment>
<comment type="pathway">
    <text evidence="4 15">Amino-acid biosynthesis; L-threonine biosynthesis; L-threonine from L-aspartate: step 1/5.</text>
</comment>
<feature type="domain" description="ACT" evidence="16">
    <location>
        <begin position="395"/>
        <end position="462"/>
    </location>
</feature>
<feature type="binding site" evidence="13">
    <location>
        <position position="70"/>
    </location>
    <ligand>
        <name>substrate</name>
    </ligand>
</feature>
<evidence type="ECO:0000256" key="6">
    <source>
        <dbReference type="ARBA" id="ARBA00022679"/>
    </source>
</evidence>
<dbReference type="UniPathway" id="UPA00051">
    <property type="reaction ID" value="UER00462"/>
</dbReference>
<comment type="similarity">
    <text evidence="5 14">Belongs to the aspartokinase family.</text>
</comment>
<evidence type="ECO:0000256" key="15">
    <source>
        <dbReference type="RuleBase" id="RU004249"/>
    </source>
</evidence>
<evidence type="ECO:0000256" key="1">
    <source>
        <dbReference type="ARBA" id="ARBA00003121"/>
    </source>
</evidence>
<proteinExistence type="inferred from homology"/>
<evidence type="ECO:0000259" key="16">
    <source>
        <dbReference type="PROSITE" id="PS51671"/>
    </source>
</evidence>
<dbReference type="InterPro" id="IPR054352">
    <property type="entry name" value="ACT_Aspartokinase"/>
</dbReference>
<comment type="catalytic activity">
    <reaction evidence="12 14">
        <text>L-aspartate + ATP = 4-phospho-L-aspartate + ADP</text>
        <dbReference type="Rhea" id="RHEA:23776"/>
        <dbReference type="ChEBI" id="CHEBI:29991"/>
        <dbReference type="ChEBI" id="CHEBI:30616"/>
        <dbReference type="ChEBI" id="CHEBI:57535"/>
        <dbReference type="ChEBI" id="CHEBI:456216"/>
        <dbReference type="EC" id="2.7.2.4"/>
    </reaction>
</comment>
<evidence type="ECO:0000256" key="2">
    <source>
        <dbReference type="ARBA" id="ARBA00004766"/>
    </source>
</evidence>
<dbReference type="SUPFAM" id="SSF53633">
    <property type="entry name" value="Carbamate kinase-like"/>
    <property type="match status" value="1"/>
</dbReference>
<comment type="function">
    <text evidence="1">Catalyzes the phosphorylation of the beta-carboxyl group of aspartic acid with ATP to yield 4-phospho-L-aspartate, which is involved in the branched biosynthetic pathway leading to the biosynthesis of amino acids threonine, isoleucine and methionine.</text>
</comment>
<organism evidence="17 18">
    <name type="scientific">Oribacterium asaccharolyticum ACB7</name>
    <dbReference type="NCBI Taxonomy" id="796944"/>
    <lineage>
        <taxon>Bacteria</taxon>
        <taxon>Bacillati</taxon>
        <taxon>Bacillota</taxon>
        <taxon>Clostridia</taxon>
        <taxon>Lachnospirales</taxon>
        <taxon>Lachnospiraceae</taxon>
        <taxon>Oribacterium</taxon>
    </lineage>
</organism>
<feature type="binding site" evidence="13">
    <location>
        <begin position="225"/>
        <end position="226"/>
    </location>
    <ligand>
        <name>ATP</name>
        <dbReference type="ChEBI" id="CHEBI:30616"/>
    </ligand>
</feature>
<keyword evidence="15" id="KW-0028">Amino-acid biosynthesis</keyword>
<dbReference type="PATRIC" id="fig|796944.3.peg.881"/>
<gene>
    <name evidence="17" type="ORF">HMPREF9624_00171</name>
</gene>
<keyword evidence="8 14" id="KW-0418">Kinase</keyword>
<name>G9WTD7_9FIRM</name>
<evidence type="ECO:0000256" key="7">
    <source>
        <dbReference type="ARBA" id="ARBA00022741"/>
    </source>
</evidence>
<dbReference type="GO" id="GO:0005524">
    <property type="term" value="F:ATP binding"/>
    <property type="evidence" value="ECO:0007669"/>
    <property type="project" value="UniProtKB-KW"/>
</dbReference>
<dbReference type="UniPathway" id="UPA00034">
    <property type="reaction ID" value="UER00015"/>
</dbReference>
<keyword evidence="9 13" id="KW-0067">ATP-binding</keyword>
<dbReference type="EC" id="2.7.2.4" evidence="14"/>
<dbReference type="NCBIfam" id="TIGR00657">
    <property type="entry name" value="asp_kinases"/>
    <property type="match status" value="1"/>
</dbReference>
<evidence type="ECO:0000256" key="11">
    <source>
        <dbReference type="ARBA" id="ARBA00023154"/>
    </source>
</evidence>
<sequence length="462" mass="51569">MNGKMIQFSHSFCIWRKGKFMLKIAKFGGSSCASSEQFEKVKNIVMADRDRKYIVVSAPGKRNGKDTKVTDLFISLYEAVQKKKGIEEIVEKIKRRYQEIIEGLSLSISLEDDFSEIVRRLMEGDSLDYAASRGEYLNARVMAEYLGFPFIDAERLIFFSGDSCDFKKTEEVAKSVLSSVEYAVIPGFYGVNENGEVVTFSRGGSDVTGSLIAAAVYADLYENWTDVSGFLVSDPHIVEKPEVIDYITYRELRELSYMGAGVLHEDAIFPVRKEGIPIQIKNTNAPEDHGTMIVANTLKKPRFIITGIAGKKNFCSINIEKAMMNAEIGFIRKVLSVIEENGISVEHTPSGIDTLTLFIHQEELESHEQKVLQGIQRAVNPDLIELESDLALIAVVGRGMKSSRGVAGRIFSALAHEYINIKMIDQGSSEYNIIIGVKNENFEAAIRAIYNMFVLSALPTKK</sequence>
<keyword evidence="7 13" id="KW-0547">Nucleotide-binding</keyword>
<dbReference type="EMBL" id="AFZD01000012">
    <property type="protein sequence ID" value="EHL12969.1"/>
    <property type="molecule type" value="Genomic_DNA"/>
</dbReference>
<feature type="binding site" evidence="13">
    <location>
        <begin position="26"/>
        <end position="29"/>
    </location>
    <ligand>
        <name>ATP</name>
        <dbReference type="ChEBI" id="CHEBI:30616"/>
    </ligand>
</feature>
<dbReference type="Gene3D" id="3.40.1160.10">
    <property type="entry name" value="Acetylglutamate kinase-like"/>
    <property type="match status" value="1"/>
</dbReference>
<accession>G9WTD7</accession>
<dbReference type="SUPFAM" id="SSF55021">
    <property type="entry name" value="ACT-like"/>
    <property type="match status" value="2"/>
</dbReference>
<evidence type="ECO:0000256" key="10">
    <source>
        <dbReference type="ARBA" id="ARBA00022915"/>
    </source>
</evidence>
<dbReference type="NCBIfam" id="NF006540">
    <property type="entry name" value="PRK09034.1"/>
    <property type="match status" value="1"/>
</dbReference>
<keyword evidence="6 14" id="KW-0808">Transferase</keyword>
<dbReference type="Proteomes" id="UP000003527">
    <property type="component" value="Unassembled WGS sequence"/>
</dbReference>
<dbReference type="UniPathway" id="UPA00050">
    <property type="reaction ID" value="UER00461"/>
</dbReference>
<comment type="pathway">
    <text evidence="2 15">Amino-acid biosynthesis; L-lysine biosynthesis via DAP pathway; (S)-tetrahydrodipicolinate from L-aspartate: step 1/4.</text>
</comment>
<dbReference type="CDD" id="cd04911">
    <property type="entry name" value="ACT_AKiii-YclM-BS_1"/>
    <property type="match status" value="1"/>
</dbReference>